<feature type="domain" description="EAL" evidence="4">
    <location>
        <begin position="479"/>
        <end position="732"/>
    </location>
</feature>
<gene>
    <name evidence="6" type="ORF">E1288_02000</name>
</gene>
<evidence type="ECO:0000313" key="6">
    <source>
        <dbReference type="EMBL" id="TDD55961.1"/>
    </source>
</evidence>
<dbReference type="PROSITE" id="PS50887">
    <property type="entry name" value="GGDEF"/>
    <property type="match status" value="1"/>
</dbReference>
<dbReference type="PROSITE" id="PS50113">
    <property type="entry name" value="PAC"/>
    <property type="match status" value="1"/>
</dbReference>
<comment type="caution">
    <text evidence="6">The sequence shown here is derived from an EMBL/GenBank/DDBJ whole genome shotgun (WGS) entry which is preliminary data.</text>
</comment>
<dbReference type="PROSITE" id="PS50112">
    <property type="entry name" value="PAS"/>
    <property type="match status" value="1"/>
</dbReference>
<dbReference type="EMBL" id="SMKW01000002">
    <property type="protein sequence ID" value="TDD55961.1"/>
    <property type="molecule type" value="Genomic_DNA"/>
</dbReference>
<evidence type="ECO:0000313" key="7">
    <source>
        <dbReference type="Proteomes" id="UP000294947"/>
    </source>
</evidence>
<dbReference type="Gene3D" id="3.20.20.450">
    <property type="entry name" value="EAL domain"/>
    <property type="match status" value="1"/>
</dbReference>
<dbReference type="InterPro" id="IPR000160">
    <property type="entry name" value="GGDEF_dom"/>
</dbReference>
<evidence type="ECO:0000259" key="2">
    <source>
        <dbReference type="PROSITE" id="PS50112"/>
    </source>
</evidence>
<dbReference type="CDD" id="cd01949">
    <property type="entry name" value="GGDEF"/>
    <property type="match status" value="1"/>
</dbReference>
<feature type="region of interest" description="Disordered" evidence="1">
    <location>
        <begin position="1"/>
        <end position="28"/>
    </location>
</feature>
<name>A0A4R4ZC06_9PSEU</name>
<dbReference type="Pfam" id="PF00563">
    <property type="entry name" value="EAL"/>
    <property type="match status" value="1"/>
</dbReference>
<dbReference type="OrthoDB" id="23692at2"/>
<reference evidence="6 7" key="1">
    <citation type="submission" date="2019-03" db="EMBL/GenBank/DDBJ databases">
        <title>Draft genome sequences of novel Actinobacteria.</title>
        <authorList>
            <person name="Sahin N."/>
            <person name="Ay H."/>
            <person name="Saygin H."/>
        </authorList>
    </citation>
    <scope>NUCLEOTIDE SEQUENCE [LARGE SCALE GENOMIC DNA]</scope>
    <source>
        <strain evidence="6 7">7K502</strain>
    </source>
</reference>
<evidence type="ECO:0000259" key="4">
    <source>
        <dbReference type="PROSITE" id="PS50883"/>
    </source>
</evidence>
<dbReference type="InterPro" id="IPR001633">
    <property type="entry name" value="EAL_dom"/>
</dbReference>
<dbReference type="CDD" id="cd00130">
    <property type="entry name" value="PAS"/>
    <property type="match status" value="2"/>
</dbReference>
<dbReference type="InterPro" id="IPR035919">
    <property type="entry name" value="EAL_sf"/>
</dbReference>
<feature type="domain" description="PAC" evidence="3">
    <location>
        <begin position="140"/>
        <end position="192"/>
    </location>
</feature>
<sequence length="735" mass="80016">MPKSQRSGLAHVLPSGSRPGTVVRSAPSLRSTAATVQVRVHSGAIILQTKNGLTHSEQLGFPQAQEVGLDLLATAINEYAIFMLDANGTVTSWNPGAERMKGYRSDEIVGRHFSVFYPPEAAAERRPERELEHAARTGYHQAEGWRVRKDGTRFWAHVVTAALRSSDGSLRGFAKVTRDDTESHTRLERSSERFTNLMGLAPVGIALFDESHRLARANDALCDLLDSEISELHGTRADDLRHPQDRSGPLVMISDAPTHRVLKRADGRPVHCDLRCAAAVQDDGRLFWLVAFQDITERHQRAEELRYQATHDSLTGLFNRRAVKELLDELVSGPDAERVGVLFCDIDNFKRVNDSLGHDAGDELVATLARRLRSGMPPGCVPARLSGDEFVVVCRDVDAVGGLEALGATVSGLLRTVVRLQGQPVQVSAAVGCAMPDGTATCGDDLLRFADAAMYRAKRRGPGRVALADPGQAQAISQQLRLEAELREAIDDDDLVLHYQPVVDVAGNVVSAEALVRWQHPEHGLLYPDVFLPVAEQGDLLRDLDRWVLRTALRRAARWPTVGGRPVGIAVNLAGLLPDGPEFTAEVTGAIAESGIEPNRVVLELVETVLVDLPSGPRRAMLELVARGVRFAVDDFGTGYSSLARIKDLPAQIIKADRSFVSDLGVGSRDLAVARAVAEFARALNCQTVAEGVETVEQFNLLASVGIDVYQGFLFARPVQEDRFTALLEQGLPLP</sequence>
<dbReference type="SMART" id="SM00091">
    <property type="entry name" value="PAS"/>
    <property type="match status" value="2"/>
</dbReference>
<accession>A0A4R4ZC06</accession>
<dbReference type="InterPro" id="IPR000700">
    <property type="entry name" value="PAS-assoc_C"/>
</dbReference>
<proteinExistence type="predicted"/>
<dbReference type="Pfam" id="PF13426">
    <property type="entry name" value="PAS_9"/>
    <property type="match status" value="2"/>
</dbReference>
<dbReference type="Gene3D" id="3.30.70.270">
    <property type="match status" value="1"/>
</dbReference>
<dbReference type="PROSITE" id="PS50883">
    <property type="entry name" value="EAL"/>
    <property type="match status" value="1"/>
</dbReference>
<keyword evidence="7" id="KW-1185">Reference proteome</keyword>
<dbReference type="InterPro" id="IPR035965">
    <property type="entry name" value="PAS-like_dom_sf"/>
</dbReference>
<dbReference type="InterPro" id="IPR052155">
    <property type="entry name" value="Biofilm_reg_signaling"/>
</dbReference>
<evidence type="ECO:0000259" key="3">
    <source>
        <dbReference type="PROSITE" id="PS50113"/>
    </source>
</evidence>
<dbReference type="SMART" id="SM00267">
    <property type="entry name" value="GGDEF"/>
    <property type="match status" value="1"/>
</dbReference>
<protein>
    <submittedName>
        <fullName evidence="6">EAL domain-containing protein</fullName>
    </submittedName>
</protein>
<dbReference type="SUPFAM" id="SSF55073">
    <property type="entry name" value="Nucleotide cyclase"/>
    <property type="match status" value="1"/>
</dbReference>
<dbReference type="SMART" id="SM00052">
    <property type="entry name" value="EAL"/>
    <property type="match status" value="1"/>
</dbReference>
<dbReference type="Proteomes" id="UP000294947">
    <property type="component" value="Unassembled WGS sequence"/>
</dbReference>
<dbReference type="PANTHER" id="PTHR44757">
    <property type="entry name" value="DIGUANYLATE CYCLASE DGCP"/>
    <property type="match status" value="1"/>
</dbReference>
<dbReference type="Gene3D" id="3.30.450.20">
    <property type="entry name" value="PAS domain"/>
    <property type="match status" value="2"/>
</dbReference>
<dbReference type="NCBIfam" id="TIGR00229">
    <property type="entry name" value="sensory_box"/>
    <property type="match status" value="2"/>
</dbReference>
<dbReference type="Pfam" id="PF00990">
    <property type="entry name" value="GGDEF"/>
    <property type="match status" value="1"/>
</dbReference>
<dbReference type="CDD" id="cd01948">
    <property type="entry name" value="EAL"/>
    <property type="match status" value="1"/>
</dbReference>
<dbReference type="InterPro" id="IPR000014">
    <property type="entry name" value="PAS"/>
</dbReference>
<dbReference type="AlphaFoldDB" id="A0A4R4ZC06"/>
<feature type="domain" description="GGDEF" evidence="5">
    <location>
        <begin position="337"/>
        <end position="470"/>
    </location>
</feature>
<dbReference type="InterPro" id="IPR043128">
    <property type="entry name" value="Rev_trsase/Diguanyl_cyclase"/>
</dbReference>
<dbReference type="InterPro" id="IPR029787">
    <property type="entry name" value="Nucleotide_cyclase"/>
</dbReference>
<dbReference type="PANTHER" id="PTHR44757:SF2">
    <property type="entry name" value="BIOFILM ARCHITECTURE MAINTENANCE PROTEIN MBAA"/>
    <property type="match status" value="1"/>
</dbReference>
<organism evidence="6 7">
    <name type="scientific">Saccharopolyspora elongata</name>
    <dbReference type="NCBI Taxonomy" id="2530387"/>
    <lineage>
        <taxon>Bacteria</taxon>
        <taxon>Bacillati</taxon>
        <taxon>Actinomycetota</taxon>
        <taxon>Actinomycetes</taxon>
        <taxon>Pseudonocardiales</taxon>
        <taxon>Pseudonocardiaceae</taxon>
        <taxon>Saccharopolyspora</taxon>
    </lineage>
</organism>
<evidence type="ECO:0000256" key="1">
    <source>
        <dbReference type="SAM" id="MobiDB-lite"/>
    </source>
</evidence>
<dbReference type="NCBIfam" id="TIGR00254">
    <property type="entry name" value="GGDEF"/>
    <property type="match status" value="1"/>
</dbReference>
<feature type="domain" description="PAS" evidence="2">
    <location>
        <begin position="81"/>
        <end position="138"/>
    </location>
</feature>
<dbReference type="SUPFAM" id="SSF55785">
    <property type="entry name" value="PYP-like sensor domain (PAS domain)"/>
    <property type="match status" value="2"/>
</dbReference>
<dbReference type="SUPFAM" id="SSF141868">
    <property type="entry name" value="EAL domain-like"/>
    <property type="match status" value="1"/>
</dbReference>
<evidence type="ECO:0000259" key="5">
    <source>
        <dbReference type="PROSITE" id="PS50887"/>
    </source>
</evidence>